<name>A0A501QHP0_9FLAO</name>
<keyword evidence="1" id="KW-1133">Transmembrane helix</keyword>
<dbReference type="Proteomes" id="UP000319175">
    <property type="component" value="Unassembled WGS sequence"/>
</dbReference>
<keyword evidence="3" id="KW-1185">Reference proteome</keyword>
<protein>
    <submittedName>
        <fullName evidence="2">Uncharacterized protein</fullName>
    </submittedName>
</protein>
<evidence type="ECO:0000313" key="3">
    <source>
        <dbReference type="Proteomes" id="UP000319175"/>
    </source>
</evidence>
<reference evidence="2 3" key="1">
    <citation type="submission" date="2019-06" db="EMBL/GenBank/DDBJ databases">
        <title>Flavobacterium sp. MaA-Y11 from geoumgang.</title>
        <authorList>
            <person name="Jeong S."/>
        </authorList>
    </citation>
    <scope>NUCLEOTIDE SEQUENCE [LARGE SCALE GENOMIC DNA]</scope>
    <source>
        <strain evidence="2 3">MaA-Y11</strain>
    </source>
</reference>
<feature type="transmembrane region" description="Helical" evidence="1">
    <location>
        <begin position="155"/>
        <end position="174"/>
    </location>
</feature>
<dbReference type="RefSeq" id="WP_139998949.1">
    <property type="nucleotide sequence ID" value="NZ_VFJE01000050.1"/>
</dbReference>
<dbReference type="EMBL" id="VFJE01000050">
    <property type="protein sequence ID" value="TPD71982.1"/>
    <property type="molecule type" value="Genomic_DNA"/>
</dbReference>
<evidence type="ECO:0000313" key="2">
    <source>
        <dbReference type="EMBL" id="TPD71982.1"/>
    </source>
</evidence>
<dbReference type="AlphaFoldDB" id="A0A501QHP0"/>
<accession>A0A501QHP0</accession>
<sequence>MKLDKNQIDTIDTVLEKLGVVYIDYKYEILDHIATEVEEKMILNDITFEEAFPAVLKKWQPKFKKSSSALFGYFWEMPEILLNKCIKMYRKKLLFIITGAMVLTSGFLLFSSFLGNHLAGFFSIATILYSVALLLSAIGYIRIRLSKRKTSYGFLFKQQFIGCSLVASQQLYYMNSGFESKHSSSLFSYLIIFTLCIYFLFSVYNLIYYRAHFYELKRMRFLEA</sequence>
<comment type="caution">
    <text evidence="2">The sequence shown here is derived from an EMBL/GenBank/DDBJ whole genome shotgun (WGS) entry which is preliminary data.</text>
</comment>
<gene>
    <name evidence="2" type="ORF">FJA49_03620</name>
</gene>
<feature type="transmembrane region" description="Helical" evidence="1">
    <location>
        <begin position="120"/>
        <end position="143"/>
    </location>
</feature>
<feature type="transmembrane region" description="Helical" evidence="1">
    <location>
        <begin position="186"/>
        <end position="209"/>
    </location>
</feature>
<proteinExistence type="predicted"/>
<dbReference type="OrthoDB" id="1188278at2"/>
<keyword evidence="1" id="KW-0472">Membrane</keyword>
<keyword evidence="1" id="KW-0812">Transmembrane</keyword>
<evidence type="ECO:0000256" key="1">
    <source>
        <dbReference type="SAM" id="Phobius"/>
    </source>
</evidence>
<organism evidence="2 3">
    <name type="scientific">Flavobacterium microcysteis</name>
    <dbReference type="NCBI Taxonomy" id="2596891"/>
    <lineage>
        <taxon>Bacteria</taxon>
        <taxon>Pseudomonadati</taxon>
        <taxon>Bacteroidota</taxon>
        <taxon>Flavobacteriia</taxon>
        <taxon>Flavobacteriales</taxon>
        <taxon>Flavobacteriaceae</taxon>
        <taxon>Flavobacterium</taxon>
    </lineage>
</organism>
<feature type="transmembrane region" description="Helical" evidence="1">
    <location>
        <begin position="93"/>
        <end position="114"/>
    </location>
</feature>